<gene>
    <name evidence="1" type="ORF">SDC9_40018</name>
</gene>
<sequence length="343" mass="37517">MAQHQEINRNNEVQYHFFTNNIPSEWNYPLIGFVNNVNGNHESIQIGIVNNTTGNFGGVQSGFINSVGGRVTGLQSGFINAVNADFAGIQYGFINSTAADFKGIQSGFINSNGNKNVGIQGGFINSSEQVFGVQTGFINASGKGVAGVQCGFINSTGSMTGLQYGFINSANTLNGLQLGFINSVDNIESGVPIGFLSFVKHGGFKAIEVSYNEMNPFNIAFKTGVRQFYTYPVLAYDWRKTDDRFSFGYGIGSNFDISSLFFINPEIEGMHQVSLDFNHYSTLRCNVGFNLGNHMEILAGPSLVWNFKINAADFHQDYTEWDPSIIAVNKVTAGFNVAARYKF</sequence>
<reference evidence="1" key="1">
    <citation type="submission" date="2019-08" db="EMBL/GenBank/DDBJ databases">
        <authorList>
            <person name="Kucharzyk K."/>
            <person name="Murdoch R.W."/>
            <person name="Higgins S."/>
            <person name="Loffler F."/>
        </authorList>
    </citation>
    <scope>NUCLEOTIDE SEQUENCE</scope>
</reference>
<comment type="caution">
    <text evidence="1">The sequence shown here is derived from an EMBL/GenBank/DDBJ whole genome shotgun (WGS) entry which is preliminary data.</text>
</comment>
<dbReference type="EMBL" id="VSSQ01000406">
    <property type="protein sequence ID" value="MPL93870.1"/>
    <property type="molecule type" value="Genomic_DNA"/>
</dbReference>
<organism evidence="1">
    <name type="scientific">bioreactor metagenome</name>
    <dbReference type="NCBI Taxonomy" id="1076179"/>
    <lineage>
        <taxon>unclassified sequences</taxon>
        <taxon>metagenomes</taxon>
        <taxon>ecological metagenomes</taxon>
    </lineage>
</organism>
<proteinExistence type="predicted"/>
<accession>A0A644VRQ2</accession>
<name>A0A644VRQ2_9ZZZZ</name>
<dbReference type="AlphaFoldDB" id="A0A644VRQ2"/>
<protein>
    <submittedName>
        <fullName evidence="1">Uncharacterized protein</fullName>
    </submittedName>
</protein>
<evidence type="ECO:0000313" key="1">
    <source>
        <dbReference type="EMBL" id="MPL93870.1"/>
    </source>
</evidence>